<dbReference type="CDD" id="cd18080">
    <property type="entry name" value="TrmD-like"/>
    <property type="match status" value="1"/>
</dbReference>
<dbReference type="Gene3D" id="1.10.1270.20">
    <property type="entry name" value="tRNA(m1g37)methyltransferase, domain 2"/>
    <property type="match status" value="1"/>
</dbReference>
<evidence type="ECO:0000256" key="4">
    <source>
        <dbReference type="ARBA" id="ARBA00011738"/>
    </source>
</evidence>
<dbReference type="GO" id="GO:0052906">
    <property type="term" value="F:tRNA (guanine(37)-N1)-methyltransferase activity"/>
    <property type="evidence" value="ECO:0007669"/>
    <property type="project" value="UniProtKB-UniRule"/>
</dbReference>
<evidence type="ECO:0000313" key="17">
    <source>
        <dbReference type="EMBL" id="HIZ42726.1"/>
    </source>
</evidence>
<evidence type="ECO:0000256" key="6">
    <source>
        <dbReference type="ARBA" id="ARBA00014679"/>
    </source>
</evidence>
<evidence type="ECO:0000256" key="15">
    <source>
        <dbReference type="HAMAP-Rule" id="MF_00605"/>
    </source>
</evidence>
<dbReference type="InterPro" id="IPR002649">
    <property type="entry name" value="tRNA_m1G_MeTrfase_TrmD"/>
</dbReference>
<dbReference type="InterPro" id="IPR000182">
    <property type="entry name" value="GNAT_dom"/>
</dbReference>
<keyword evidence="11 15" id="KW-0819">tRNA processing</keyword>
<feature type="domain" description="N-acetyltransferase" evidence="16">
    <location>
        <begin position="260"/>
        <end position="405"/>
    </location>
</feature>
<dbReference type="Pfam" id="PF01746">
    <property type="entry name" value="tRNA_m1G_MT"/>
    <property type="match status" value="1"/>
</dbReference>
<dbReference type="Pfam" id="PF13673">
    <property type="entry name" value="Acetyltransf_10"/>
    <property type="match status" value="1"/>
</dbReference>
<evidence type="ECO:0000256" key="7">
    <source>
        <dbReference type="ARBA" id="ARBA00022490"/>
    </source>
</evidence>
<comment type="function">
    <text evidence="1 15">Specifically methylates guanosine-37 in various tRNAs.</text>
</comment>
<dbReference type="NCBIfam" id="NF000648">
    <property type="entry name" value="PRK00026.1"/>
    <property type="match status" value="1"/>
</dbReference>
<dbReference type="FunFam" id="3.40.1280.10:FF:000001">
    <property type="entry name" value="tRNA (guanine-N(1)-)-methyltransferase"/>
    <property type="match status" value="1"/>
</dbReference>
<evidence type="ECO:0000256" key="9">
    <source>
        <dbReference type="ARBA" id="ARBA00022679"/>
    </source>
</evidence>
<keyword evidence="10 15" id="KW-0949">S-adenosyl-L-methionine</keyword>
<dbReference type="CDD" id="cd04301">
    <property type="entry name" value="NAT_SF"/>
    <property type="match status" value="1"/>
</dbReference>
<dbReference type="NCBIfam" id="TIGR00088">
    <property type="entry name" value="trmD"/>
    <property type="match status" value="1"/>
</dbReference>
<evidence type="ECO:0000256" key="11">
    <source>
        <dbReference type="ARBA" id="ARBA00022694"/>
    </source>
</evidence>
<sequence length="409" mass="46572">MRIDIVTLFPELCDSFLSASILGRARAKNLFEAHCHQIRDYTTNKQKQTDDYPYGGGCGMVLYAQPIADCLREVQRQCAEQGRAKPHVVFLTAAGHPYNEEAAKRLAQYDAVTLVCGHYEGIDERVIEAFGDEEISIGDYVLTGGELASLVVADSVLRLQPGVLAEERGYQDESYWDGLLEYPQYTRPEVWEGRAVPPVLLTGDHQKIDAWRGQQSRTRTRLRRPDLYEQWCDTHPLTELPKWKRGENMRLVKNDEQWDLAARLFAEGRYAVCEEVCTPLYLDTLTPEHCREELQQERQNGWAFYLHYTKNEADGMVGVCHKTGQISHLFVTSAVRGKGIGSKMLDFARKKLPEHPHPTLTVLDTNTRALALYRRMGWRPAGVEAVYDPATDPTSAAYCQELKLRYEAQ</sequence>
<organism evidence="17 18">
    <name type="scientific">Candidatus Gemmiger excrementigallinarum</name>
    <dbReference type="NCBI Taxonomy" id="2838609"/>
    <lineage>
        <taxon>Bacteria</taxon>
        <taxon>Bacillati</taxon>
        <taxon>Bacillota</taxon>
        <taxon>Clostridia</taxon>
        <taxon>Eubacteriales</taxon>
        <taxon>Gemmiger</taxon>
    </lineage>
</organism>
<protein>
    <recommendedName>
        <fullName evidence="6 15">tRNA (guanine-N(1)-)-methyltransferase</fullName>
        <ecNumber evidence="5 15">2.1.1.228</ecNumber>
    </recommendedName>
    <alternativeName>
        <fullName evidence="12 15">M1G-methyltransferase</fullName>
    </alternativeName>
    <alternativeName>
        <fullName evidence="13 15">tRNA [GM37] methyltransferase</fullName>
    </alternativeName>
</protein>
<dbReference type="EMBL" id="DXBP01000055">
    <property type="protein sequence ID" value="HIZ42726.1"/>
    <property type="molecule type" value="Genomic_DNA"/>
</dbReference>
<comment type="subcellular location">
    <subcellularLocation>
        <location evidence="2 15">Cytoplasm</location>
    </subcellularLocation>
</comment>
<keyword evidence="7 15" id="KW-0963">Cytoplasm</keyword>
<dbReference type="GO" id="GO:0016747">
    <property type="term" value="F:acyltransferase activity, transferring groups other than amino-acyl groups"/>
    <property type="evidence" value="ECO:0007669"/>
    <property type="project" value="InterPro"/>
</dbReference>
<dbReference type="Gene3D" id="3.40.630.30">
    <property type="match status" value="1"/>
</dbReference>
<evidence type="ECO:0000259" key="16">
    <source>
        <dbReference type="PROSITE" id="PS51186"/>
    </source>
</evidence>
<dbReference type="InterPro" id="IPR023148">
    <property type="entry name" value="tRNA_m1G_MeTrfase_C_sf"/>
</dbReference>
<dbReference type="SUPFAM" id="SSF75217">
    <property type="entry name" value="alpha/beta knot"/>
    <property type="match status" value="1"/>
</dbReference>
<comment type="subunit">
    <text evidence="4 15">Homodimer.</text>
</comment>
<dbReference type="EC" id="2.1.1.228" evidence="5 15"/>
<evidence type="ECO:0000256" key="13">
    <source>
        <dbReference type="ARBA" id="ARBA00033392"/>
    </source>
</evidence>
<evidence type="ECO:0000256" key="5">
    <source>
        <dbReference type="ARBA" id="ARBA00012807"/>
    </source>
</evidence>
<reference evidence="17" key="2">
    <citation type="submission" date="2021-04" db="EMBL/GenBank/DDBJ databases">
        <authorList>
            <person name="Gilroy R."/>
        </authorList>
    </citation>
    <scope>NUCLEOTIDE SEQUENCE</scope>
    <source>
        <strain evidence="17">ChiSxjej1B13-11774</strain>
    </source>
</reference>
<evidence type="ECO:0000256" key="8">
    <source>
        <dbReference type="ARBA" id="ARBA00022603"/>
    </source>
</evidence>
<evidence type="ECO:0000256" key="2">
    <source>
        <dbReference type="ARBA" id="ARBA00004496"/>
    </source>
</evidence>
<dbReference type="Proteomes" id="UP000824048">
    <property type="component" value="Unassembled WGS sequence"/>
</dbReference>
<evidence type="ECO:0000256" key="1">
    <source>
        <dbReference type="ARBA" id="ARBA00002634"/>
    </source>
</evidence>
<dbReference type="HAMAP" id="MF_00605">
    <property type="entry name" value="TrmD"/>
    <property type="match status" value="1"/>
</dbReference>
<dbReference type="GO" id="GO:0002939">
    <property type="term" value="P:tRNA N1-guanine methylation"/>
    <property type="evidence" value="ECO:0007669"/>
    <property type="project" value="TreeGrafter"/>
</dbReference>
<comment type="similarity">
    <text evidence="3 15">Belongs to the RNA methyltransferase TrmD family.</text>
</comment>
<evidence type="ECO:0000256" key="12">
    <source>
        <dbReference type="ARBA" id="ARBA00029736"/>
    </source>
</evidence>
<gene>
    <name evidence="15 17" type="primary">trmD</name>
    <name evidence="17" type="ORF">H9811_09215</name>
</gene>
<dbReference type="PROSITE" id="PS51186">
    <property type="entry name" value="GNAT"/>
    <property type="match status" value="1"/>
</dbReference>
<keyword evidence="9 15" id="KW-0808">Transferase</keyword>
<dbReference type="SUPFAM" id="SSF55729">
    <property type="entry name" value="Acyl-CoA N-acyltransferases (Nat)"/>
    <property type="match status" value="1"/>
</dbReference>
<feature type="binding site" evidence="15">
    <location>
        <begin position="137"/>
        <end position="142"/>
    </location>
    <ligand>
        <name>S-adenosyl-L-methionine</name>
        <dbReference type="ChEBI" id="CHEBI:59789"/>
    </ligand>
</feature>
<dbReference type="InterPro" id="IPR016009">
    <property type="entry name" value="tRNA_MeTrfase_TRMD/TRM10"/>
</dbReference>
<dbReference type="GO" id="GO:0005829">
    <property type="term" value="C:cytosol"/>
    <property type="evidence" value="ECO:0007669"/>
    <property type="project" value="TreeGrafter"/>
</dbReference>
<dbReference type="InterPro" id="IPR029026">
    <property type="entry name" value="tRNA_m1G_MTases_N"/>
</dbReference>
<evidence type="ECO:0000256" key="3">
    <source>
        <dbReference type="ARBA" id="ARBA00007630"/>
    </source>
</evidence>
<comment type="caution">
    <text evidence="17">The sequence shown here is derived from an EMBL/GenBank/DDBJ whole genome shotgun (WGS) entry which is preliminary data.</text>
</comment>
<evidence type="ECO:0000313" key="18">
    <source>
        <dbReference type="Proteomes" id="UP000824048"/>
    </source>
</evidence>
<dbReference type="PANTHER" id="PTHR46417">
    <property type="entry name" value="TRNA (GUANINE-N(1)-)-METHYLTRANSFERASE"/>
    <property type="match status" value="1"/>
</dbReference>
<name>A0A9D2JAK5_9FIRM</name>
<dbReference type="AlphaFoldDB" id="A0A9D2JAK5"/>
<comment type="catalytic activity">
    <reaction evidence="14 15">
        <text>guanosine(37) in tRNA + S-adenosyl-L-methionine = N(1)-methylguanosine(37) in tRNA + S-adenosyl-L-homocysteine + H(+)</text>
        <dbReference type="Rhea" id="RHEA:36899"/>
        <dbReference type="Rhea" id="RHEA-COMP:10145"/>
        <dbReference type="Rhea" id="RHEA-COMP:10147"/>
        <dbReference type="ChEBI" id="CHEBI:15378"/>
        <dbReference type="ChEBI" id="CHEBI:57856"/>
        <dbReference type="ChEBI" id="CHEBI:59789"/>
        <dbReference type="ChEBI" id="CHEBI:73542"/>
        <dbReference type="ChEBI" id="CHEBI:74269"/>
        <dbReference type="EC" id="2.1.1.228"/>
    </reaction>
</comment>
<dbReference type="InterPro" id="IPR029028">
    <property type="entry name" value="Alpha/beta_knot_MTases"/>
</dbReference>
<proteinExistence type="inferred from homology"/>
<evidence type="ECO:0000256" key="14">
    <source>
        <dbReference type="ARBA" id="ARBA00047783"/>
    </source>
</evidence>
<evidence type="ECO:0000256" key="10">
    <source>
        <dbReference type="ARBA" id="ARBA00022691"/>
    </source>
</evidence>
<keyword evidence="8 15" id="KW-0489">Methyltransferase</keyword>
<reference evidence="17" key="1">
    <citation type="journal article" date="2021" name="PeerJ">
        <title>Extensive microbial diversity within the chicken gut microbiome revealed by metagenomics and culture.</title>
        <authorList>
            <person name="Gilroy R."/>
            <person name="Ravi A."/>
            <person name="Getino M."/>
            <person name="Pursley I."/>
            <person name="Horton D.L."/>
            <person name="Alikhan N.F."/>
            <person name="Baker D."/>
            <person name="Gharbi K."/>
            <person name="Hall N."/>
            <person name="Watson M."/>
            <person name="Adriaenssens E.M."/>
            <person name="Foster-Nyarko E."/>
            <person name="Jarju S."/>
            <person name="Secka A."/>
            <person name="Antonio M."/>
            <person name="Oren A."/>
            <person name="Chaudhuri R.R."/>
            <person name="La Ragione R."/>
            <person name="Hildebrand F."/>
            <person name="Pallen M.J."/>
        </authorList>
    </citation>
    <scope>NUCLEOTIDE SEQUENCE</scope>
    <source>
        <strain evidence="17">ChiSxjej1B13-11774</strain>
    </source>
</reference>
<accession>A0A9D2JAK5</accession>
<dbReference type="InterPro" id="IPR016181">
    <property type="entry name" value="Acyl_CoA_acyltransferase"/>
</dbReference>
<feature type="binding site" evidence="15">
    <location>
        <position position="117"/>
    </location>
    <ligand>
        <name>S-adenosyl-L-methionine</name>
        <dbReference type="ChEBI" id="CHEBI:59789"/>
    </ligand>
</feature>
<dbReference type="Gene3D" id="3.40.1280.10">
    <property type="match status" value="1"/>
</dbReference>
<dbReference type="PANTHER" id="PTHR46417:SF1">
    <property type="entry name" value="TRNA (GUANINE-N(1)-)-METHYLTRANSFERASE"/>
    <property type="match status" value="1"/>
</dbReference>